<proteinExistence type="inferred from homology"/>
<keyword evidence="2 5" id="KW-0863">Zinc-finger</keyword>
<comment type="caution">
    <text evidence="7">The sequence shown here is derived from an EMBL/GenBank/DDBJ whole genome shotgun (WGS) entry which is preliminary data.</text>
</comment>
<feature type="domain" description="MYND-type" evidence="6">
    <location>
        <begin position="363"/>
        <end position="404"/>
    </location>
</feature>
<protein>
    <recommendedName>
        <fullName evidence="6">MYND-type domain-containing protein</fullName>
    </recommendedName>
</protein>
<dbReference type="InterPro" id="IPR011990">
    <property type="entry name" value="TPR-like_helical_dom_sf"/>
</dbReference>
<comment type="similarity">
    <text evidence="4">Belongs to the sel-1 family.</text>
</comment>
<evidence type="ECO:0000313" key="8">
    <source>
        <dbReference type="Proteomes" id="UP001224775"/>
    </source>
</evidence>
<dbReference type="PANTHER" id="PTHR11102:SF160">
    <property type="entry name" value="ERAD-ASSOCIATED E3 UBIQUITIN-PROTEIN LIGASE COMPONENT HRD3"/>
    <property type="match status" value="1"/>
</dbReference>
<evidence type="ECO:0000256" key="4">
    <source>
        <dbReference type="ARBA" id="ARBA00038101"/>
    </source>
</evidence>
<keyword evidence="8" id="KW-1185">Reference proteome</keyword>
<dbReference type="EMBL" id="JATAAI010000027">
    <property type="protein sequence ID" value="KAK1736813.1"/>
    <property type="molecule type" value="Genomic_DNA"/>
</dbReference>
<dbReference type="PROSITE" id="PS50865">
    <property type="entry name" value="ZF_MYND_2"/>
    <property type="match status" value="1"/>
</dbReference>
<sequence length="409" mass="46433">MANETEQQLREKIASQKISLARLPTLRSIIDETGLTSPETKARAQLFKELSDNEEQLELLLESERVAAVVRLQDELHPPQNSEGCPICLETIKHVNFMTIIRFYCCGGWICRQCYLAEKIDEMFHGRCALCRERIPDANNDHKEIGTMVLKHANKGRAWAQTHIGTCYLRGVNGYDLDKKKGLQFIKQAADQRDPEALFAIAFVCKGETLERDKSKYMYYLKDAADLGHTEAQQELALTYSTHEKEKRLHYTTLAASQGDAKACGMLGAYFIYAECGLTKSLVLAKHYCEKNLEDELSAYNFSLALLQLGLERYEGIMEIPGHSPIPTILFYERKVQEGEIHPIKGEATELISRLESQVKNHCANCRKEAGCSSSKRCVRCLGAWYCGKECQVQHWKAGHKIDCIKRMI</sequence>
<evidence type="ECO:0000256" key="2">
    <source>
        <dbReference type="ARBA" id="ARBA00022771"/>
    </source>
</evidence>
<dbReference type="Pfam" id="PF01753">
    <property type="entry name" value="zf-MYND"/>
    <property type="match status" value="1"/>
</dbReference>
<dbReference type="Gene3D" id="6.10.140.2220">
    <property type="match status" value="1"/>
</dbReference>
<dbReference type="PANTHER" id="PTHR11102">
    <property type="entry name" value="SEL-1-LIKE PROTEIN"/>
    <property type="match status" value="1"/>
</dbReference>
<dbReference type="InterPro" id="IPR006597">
    <property type="entry name" value="Sel1-like"/>
</dbReference>
<dbReference type="GO" id="GO:0008270">
    <property type="term" value="F:zinc ion binding"/>
    <property type="evidence" value="ECO:0007669"/>
    <property type="project" value="UniProtKB-KW"/>
</dbReference>
<evidence type="ECO:0000313" key="7">
    <source>
        <dbReference type="EMBL" id="KAK1736813.1"/>
    </source>
</evidence>
<keyword evidence="3" id="KW-0862">Zinc</keyword>
<evidence type="ECO:0000256" key="5">
    <source>
        <dbReference type="PROSITE-ProRule" id="PRU00134"/>
    </source>
</evidence>
<name>A0AAD9D8P9_9STRA</name>
<evidence type="ECO:0000259" key="6">
    <source>
        <dbReference type="PROSITE" id="PS50865"/>
    </source>
</evidence>
<keyword evidence="1" id="KW-0479">Metal-binding</keyword>
<dbReference type="SUPFAM" id="SSF144232">
    <property type="entry name" value="HIT/MYND zinc finger-like"/>
    <property type="match status" value="1"/>
</dbReference>
<dbReference type="AlphaFoldDB" id="A0AAD9D8P9"/>
<organism evidence="7 8">
    <name type="scientific">Skeletonema marinoi</name>
    <dbReference type="NCBI Taxonomy" id="267567"/>
    <lineage>
        <taxon>Eukaryota</taxon>
        <taxon>Sar</taxon>
        <taxon>Stramenopiles</taxon>
        <taxon>Ochrophyta</taxon>
        <taxon>Bacillariophyta</taxon>
        <taxon>Coscinodiscophyceae</taxon>
        <taxon>Thalassiosirophycidae</taxon>
        <taxon>Thalassiosirales</taxon>
        <taxon>Skeletonemataceae</taxon>
        <taxon>Skeletonema</taxon>
        <taxon>Skeletonema marinoi-dohrnii complex</taxon>
    </lineage>
</organism>
<gene>
    <name evidence="7" type="ORF">QTG54_012258</name>
</gene>
<dbReference type="Gene3D" id="1.25.40.10">
    <property type="entry name" value="Tetratricopeptide repeat domain"/>
    <property type="match status" value="1"/>
</dbReference>
<dbReference type="InterPro" id="IPR050767">
    <property type="entry name" value="Sel1_AlgK"/>
</dbReference>
<evidence type="ECO:0000256" key="3">
    <source>
        <dbReference type="ARBA" id="ARBA00022833"/>
    </source>
</evidence>
<evidence type="ECO:0000256" key="1">
    <source>
        <dbReference type="ARBA" id="ARBA00022723"/>
    </source>
</evidence>
<dbReference type="SMART" id="SM00671">
    <property type="entry name" value="SEL1"/>
    <property type="match status" value="3"/>
</dbReference>
<reference evidence="7" key="1">
    <citation type="submission" date="2023-06" db="EMBL/GenBank/DDBJ databases">
        <title>Survivors Of The Sea: Transcriptome response of Skeletonema marinoi to long-term dormancy.</title>
        <authorList>
            <person name="Pinder M.I.M."/>
            <person name="Kourtchenko O."/>
            <person name="Robertson E.K."/>
            <person name="Larsson T."/>
            <person name="Maumus F."/>
            <person name="Osuna-Cruz C.M."/>
            <person name="Vancaester E."/>
            <person name="Stenow R."/>
            <person name="Vandepoele K."/>
            <person name="Ploug H."/>
            <person name="Bruchert V."/>
            <person name="Godhe A."/>
            <person name="Topel M."/>
        </authorList>
    </citation>
    <scope>NUCLEOTIDE SEQUENCE</scope>
    <source>
        <strain evidence="7">R05AC</strain>
    </source>
</reference>
<dbReference type="Proteomes" id="UP001224775">
    <property type="component" value="Unassembled WGS sequence"/>
</dbReference>
<accession>A0AAD9D8P9</accession>
<dbReference type="SUPFAM" id="SSF81901">
    <property type="entry name" value="HCP-like"/>
    <property type="match status" value="1"/>
</dbReference>
<dbReference type="InterPro" id="IPR002893">
    <property type="entry name" value="Znf_MYND"/>
</dbReference>